<dbReference type="eggNOG" id="KOG1237">
    <property type="taxonomic scope" value="Eukaryota"/>
</dbReference>
<dbReference type="Proteomes" id="UP000013827">
    <property type="component" value="Unassembled WGS sequence"/>
</dbReference>
<comment type="similarity">
    <text evidence="2">Belongs to the major facilitator superfamily. Proton-dependent oligopeptide transporter (POT/PTR) (TC 2.A.17) family.</text>
</comment>
<keyword evidence="5 6" id="KW-0472">Membrane</keyword>
<evidence type="ECO:0000256" key="1">
    <source>
        <dbReference type="ARBA" id="ARBA00004141"/>
    </source>
</evidence>
<evidence type="ECO:0000256" key="5">
    <source>
        <dbReference type="ARBA" id="ARBA00023136"/>
    </source>
</evidence>
<reference evidence="7" key="2">
    <citation type="submission" date="2024-10" db="UniProtKB">
        <authorList>
            <consortium name="EnsemblProtists"/>
        </authorList>
    </citation>
    <scope>IDENTIFICATION</scope>
</reference>
<protein>
    <submittedName>
        <fullName evidence="7">Uncharacterized protein</fullName>
    </submittedName>
</protein>
<dbReference type="SUPFAM" id="SSF103473">
    <property type="entry name" value="MFS general substrate transporter"/>
    <property type="match status" value="1"/>
</dbReference>
<feature type="transmembrane region" description="Helical" evidence="6">
    <location>
        <begin position="74"/>
        <end position="92"/>
    </location>
</feature>
<evidence type="ECO:0000313" key="8">
    <source>
        <dbReference type="Proteomes" id="UP000013827"/>
    </source>
</evidence>
<dbReference type="OMA" id="LPTIMFA"/>
<evidence type="ECO:0000256" key="4">
    <source>
        <dbReference type="ARBA" id="ARBA00022989"/>
    </source>
</evidence>
<accession>A0A0D3J909</accession>
<reference evidence="8" key="1">
    <citation type="journal article" date="2013" name="Nature">
        <title>Pan genome of the phytoplankton Emiliania underpins its global distribution.</title>
        <authorList>
            <person name="Read B.A."/>
            <person name="Kegel J."/>
            <person name="Klute M.J."/>
            <person name="Kuo A."/>
            <person name="Lefebvre S.C."/>
            <person name="Maumus F."/>
            <person name="Mayer C."/>
            <person name="Miller J."/>
            <person name="Monier A."/>
            <person name="Salamov A."/>
            <person name="Young J."/>
            <person name="Aguilar M."/>
            <person name="Claverie J.M."/>
            <person name="Frickenhaus S."/>
            <person name="Gonzalez K."/>
            <person name="Herman E.K."/>
            <person name="Lin Y.C."/>
            <person name="Napier J."/>
            <person name="Ogata H."/>
            <person name="Sarno A.F."/>
            <person name="Shmutz J."/>
            <person name="Schroeder D."/>
            <person name="de Vargas C."/>
            <person name="Verret F."/>
            <person name="von Dassow P."/>
            <person name="Valentin K."/>
            <person name="Van de Peer Y."/>
            <person name="Wheeler G."/>
            <person name="Dacks J.B."/>
            <person name="Delwiche C.F."/>
            <person name="Dyhrman S.T."/>
            <person name="Glockner G."/>
            <person name="John U."/>
            <person name="Richards T."/>
            <person name="Worden A.Z."/>
            <person name="Zhang X."/>
            <person name="Grigoriev I.V."/>
            <person name="Allen A.E."/>
            <person name="Bidle K."/>
            <person name="Borodovsky M."/>
            <person name="Bowler C."/>
            <person name="Brownlee C."/>
            <person name="Cock J.M."/>
            <person name="Elias M."/>
            <person name="Gladyshev V.N."/>
            <person name="Groth M."/>
            <person name="Guda C."/>
            <person name="Hadaegh A."/>
            <person name="Iglesias-Rodriguez M.D."/>
            <person name="Jenkins J."/>
            <person name="Jones B.M."/>
            <person name="Lawson T."/>
            <person name="Leese F."/>
            <person name="Lindquist E."/>
            <person name="Lobanov A."/>
            <person name="Lomsadze A."/>
            <person name="Malik S.B."/>
            <person name="Marsh M.E."/>
            <person name="Mackinder L."/>
            <person name="Mock T."/>
            <person name="Mueller-Roeber B."/>
            <person name="Pagarete A."/>
            <person name="Parker M."/>
            <person name="Probert I."/>
            <person name="Quesneville H."/>
            <person name="Raines C."/>
            <person name="Rensing S.A."/>
            <person name="Riano-Pachon D.M."/>
            <person name="Richier S."/>
            <person name="Rokitta S."/>
            <person name="Shiraiwa Y."/>
            <person name="Soanes D.M."/>
            <person name="van der Giezen M."/>
            <person name="Wahlund T.M."/>
            <person name="Williams B."/>
            <person name="Wilson W."/>
            <person name="Wolfe G."/>
            <person name="Wurch L.L."/>
        </authorList>
    </citation>
    <scope>NUCLEOTIDE SEQUENCE</scope>
</reference>
<dbReference type="RefSeq" id="XP_005772423.1">
    <property type="nucleotide sequence ID" value="XM_005772366.1"/>
</dbReference>
<proteinExistence type="inferred from homology"/>
<dbReference type="PANTHER" id="PTHR11654">
    <property type="entry name" value="OLIGOPEPTIDE TRANSPORTER-RELATED"/>
    <property type="match status" value="1"/>
</dbReference>
<dbReference type="Gene3D" id="1.20.1250.20">
    <property type="entry name" value="MFS general substrate transporter like domains"/>
    <property type="match status" value="1"/>
</dbReference>
<dbReference type="AlphaFoldDB" id="A0A0D3J909"/>
<dbReference type="HOGENOM" id="CLU_726831_0_0_1"/>
<feature type="transmembrane region" description="Helical" evidence="6">
    <location>
        <begin position="43"/>
        <end position="62"/>
    </location>
</feature>
<keyword evidence="3 6" id="KW-0812">Transmembrane</keyword>
<dbReference type="GO" id="GO:0022857">
    <property type="term" value="F:transmembrane transporter activity"/>
    <property type="evidence" value="ECO:0007669"/>
    <property type="project" value="InterPro"/>
</dbReference>
<dbReference type="Pfam" id="PF00854">
    <property type="entry name" value="PTR2"/>
    <property type="match status" value="1"/>
</dbReference>
<dbReference type="KEGG" id="ehx:EMIHUDRAFT_208747"/>
<sequence>MFGALACIVIVELCERIGLNTLVSTMKSWLQNQGFSNADSSSVHQIFTLLSFSCCFLGGWLAETKFGRYKTESVPLFLFGVLVLVALGTGGIKPNISPFGADQIDPATEGAEAHKSSFFMYLYLTVNVGCLVAFGFLANGFAGRCRTLAPSAGLPGYIAIEDGFFFCYVLTAGLMATAVAVFFAGTPIYRKESFECASRPVLGPFFSRILEGRGTAKGKISLLGWVLLPTIIVLSILQVFVPWPFLTTLSLAADLLCIGCLCVAHRDNSWLGKPDAVTRCLDIVPVVVVGNVTFDTLYNTMFSYFYEQGCQMDTRVGSDGMQLNAAFFNLGSSIAVVFLTPVIEKAMRSTSGTFKVMCGIFMGAASQLVAAVIEYHRRQAEMTAMSAFWMVIPYAMMGTGEVLCNPVLQYIAYDGADPAYRSLMQALCLFAMGGPPKMRKTLYLATSP</sequence>
<feature type="transmembrane region" description="Helical" evidence="6">
    <location>
        <begin position="387"/>
        <end position="412"/>
    </location>
</feature>
<dbReference type="EnsemblProtists" id="EOD19994">
    <property type="protein sequence ID" value="EOD19994"/>
    <property type="gene ID" value="EMIHUDRAFT_208747"/>
</dbReference>
<feature type="transmembrane region" description="Helical" evidence="6">
    <location>
        <begin position="354"/>
        <end position="375"/>
    </location>
</feature>
<name>A0A0D3J909_EMIH1</name>
<feature type="transmembrane region" description="Helical" evidence="6">
    <location>
        <begin position="118"/>
        <end position="142"/>
    </location>
</feature>
<organism evidence="7 8">
    <name type="scientific">Emiliania huxleyi (strain CCMP1516)</name>
    <dbReference type="NCBI Taxonomy" id="280463"/>
    <lineage>
        <taxon>Eukaryota</taxon>
        <taxon>Haptista</taxon>
        <taxon>Haptophyta</taxon>
        <taxon>Prymnesiophyceae</taxon>
        <taxon>Isochrysidales</taxon>
        <taxon>Noelaerhabdaceae</taxon>
        <taxon>Emiliania</taxon>
    </lineage>
</organism>
<evidence type="ECO:0000256" key="6">
    <source>
        <dbReference type="SAM" id="Phobius"/>
    </source>
</evidence>
<feature type="transmembrane region" description="Helical" evidence="6">
    <location>
        <begin position="222"/>
        <end position="241"/>
    </location>
</feature>
<dbReference type="PaxDb" id="2903-EOD19994"/>
<dbReference type="GO" id="GO:0016020">
    <property type="term" value="C:membrane"/>
    <property type="evidence" value="ECO:0007669"/>
    <property type="project" value="UniProtKB-SubCell"/>
</dbReference>
<dbReference type="InterPro" id="IPR000109">
    <property type="entry name" value="POT_fam"/>
</dbReference>
<comment type="subcellular location">
    <subcellularLocation>
        <location evidence="1">Membrane</location>
        <topology evidence="1">Multi-pass membrane protein</topology>
    </subcellularLocation>
</comment>
<feature type="transmembrane region" description="Helical" evidence="6">
    <location>
        <begin position="163"/>
        <end position="184"/>
    </location>
</feature>
<keyword evidence="8" id="KW-1185">Reference proteome</keyword>
<dbReference type="InterPro" id="IPR036259">
    <property type="entry name" value="MFS_trans_sf"/>
</dbReference>
<evidence type="ECO:0000313" key="7">
    <source>
        <dbReference type="EnsemblProtists" id="EOD19994"/>
    </source>
</evidence>
<keyword evidence="4 6" id="KW-1133">Transmembrane helix</keyword>
<dbReference type="GeneID" id="17265492"/>
<evidence type="ECO:0000256" key="3">
    <source>
        <dbReference type="ARBA" id="ARBA00022692"/>
    </source>
</evidence>
<feature type="transmembrane region" description="Helical" evidence="6">
    <location>
        <begin position="323"/>
        <end position="342"/>
    </location>
</feature>
<evidence type="ECO:0000256" key="2">
    <source>
        <dbReference type="ARBA" id="ARBA00005982"/>
    </source>
</evidence>